<protein>
    <submittedName>
        <fullName evidence="2">Uncharacterized protein LOC142175808</fullName>
    </submittedName>
</protein>
<name>A0AC58TNU9_TOBAC</name>
<gene>
    <name evidence="2" type="primary">LOC142175808</name>
</gene>
<dbReference type="RefSeq" id="XP_075098909.1">
    <property type="nucleotide sequence ID" value="XM_075242808.1"/>
</dbReference>
<dbReference type="Proteomes" id="UP000790787">
    <property type="component" value="Chromosome 22"/>
</dbReference>
<evidence type="ECO:0000313" key="1">
    <source>
        <dbReference type="Proteomes" id="UP000790787"/>
    </source>
</evidence>
<reference evidence="2" key="2">
    <citation type="submission" date="2025-08" db="UniProtKB">
        <authorList>
            <consortium name="RefSeq"/>
        </authorList>
    </citation>
    <scope>IDENTIFICATION</scope>
    <source>
        <tissue evidence="2">Leaf</tissue>
    </source>
</reference>
<sequence>MLYKYLQQGKCHVAHTRNVKILEDLTLRDVLHVLDFKFNLMSVSKLTRELSCCPAFFPDFCIFQDLYSGKVLEIGKEHNGLYLLKKELNKKLSAIAGNIVQVQEDSALWHIILDHPSTVAMQHIPLLKNKMNTKLQYGCKVCSLAKQNRLPFQPSISRTDQIFQLVHVNVWGSHRIPTYDRKHYFVTLVDEFNRYTWNQEEVDVSNMNSDPLATDAVEEAGGISPEGDVVNDVRKSARPSRPPIWIKDYVTTWTFIGNSLYPISQGLSYANLTVGYQSYLKAFSAHIEPDSFKDAVQDSRWVEAMQWEIRKQAIGSKWVYKIKYKANGEVERFKARLVAKYYNQNEGLDYHDTFSPVAKVVTVRTIISIAAAKGWNLHQMDVNNVFLQGDLYEDMYIGLPQGFHRQGERKVCNLLNKRQGSDMVIILVYVDDLLITGSSPQLVNDAKKTLQSQFKVKDLGELRYFLGIEVLRSQKGDSTEPKKIYT</sequence>
<keyword evidence="1" id="KW-1185">Reference proteome</keyword>
<proteinExistence type="predicted"/>
<organism evidence="1 2">
    <name type="scientific">Nicotiana tabacum</name>
    <name type="common">Common tobacco</name>
    <dbReference type="NCBI Taxonomy" id="4097"/>
    <lineage>
        <taxon>Eukaryota</taxon>
        <taxon>Viridiplantae</taxon>
        <taxon>Streptophyta</taxon>
        <taxon>Embryophyta</taxon>
        <taxon>Tracheophyta</taxon>
        <taxon>Spermatophyta</taxon>
        <taxon>Magnoliopsida</taxon>
        <taxon>eudicotyledons</taxon>
        <taxon>Gunneridae</taxon>
        <taxon>Pentapetalae</taxon>
        <taxon>asterids</taxon>
        <taxon>lamiids</taxon>
        <taxon>Solanales</taxon>
        <taxon>Solanaceae</taxon>
        <taxon>Nicotianoideae</taxon>
        <taxon>Nicotianeae</taxon>
        <taxon>Nicotiana</taxon>
    </lineage>
</organism>
<accession>A0AC58TNU9</accession>
<reference evidence="1" key="1">
    <citation type="journal article" date="2014" name="Nat. Commun.">
        <title>The tobacco genome sequence and its comparison with those of tomato and potato.</title>
        <authorList>
            <person name="Sierro N."/>
            <person name="Battey J.N."/>
            <person name="Ouadi S."/>
            <person name="Bakaher N."/>
            <person name="Bovet L."/>
            <person name="Willig A."/>
            <person name="Goepfert S."/>
            <person name="Peitsch M.C."/>
            <person name="Ivanov N.V."/>
        </authorList>
    </citation>
    <scope>NUCLEOTIDE SEQUENCE [LARGE SCALE GENOMIC DNA]</scope>
</reference>
<evidence type="ECO:0000313" key="2">
    <source>
        <dbReference type="RefSeq" id="XP_075098909.1"/>
    </source>
</evidence>